<dbReference type="GO" id="GO:1990281">
    <property type="term" value="C:efflux pump complex"/>
    <property type="evidence" value="ECO:0007669"/>
    <property type="project" value="TreeGrafter"/>
</dbReference>
<keyword evidence="2" id="KW-0175">Coiled coil</keyword>
<dbReference type="Gene3D" id="1.10.287.470">
    <property type="entry name" value="Helix hairpin bin"/>
    <property type="match status" value="1"/>
</dbReference>
<evidence type="ECO:0000259" key="3">
    <source>
        <dbReference type="Pfam" id="PF25954"/>
    </source>
</evidence>
<evidence type="ECO:0000259" key="4">
    <source>
        <dbReference type="Pfam" id="PF25967"/>
    </source>
</evidence>
<organism evidence="5 6">
    <name type="scientific">Candidatus Auribacter fodinae</name>
    <dbReference type="NCBI Taxonomy" id="2093366"/>
    <lineage>
        <taxon>Bacteria</taxon>
        <taxon>Pseudomonadati</taxon>
        <taxon>Candidatus Auribacterota</taxon>
        <taxon>Candidatus Auribacteria</taxon>
        <taxon>Candidatus Auribacterales</taxon>
        <taxon>Candidatus Auribacteraceae</taxon>
        <taxon>Candidatus Auribacter</taxon>
    </lineage>
</organism>
<dbReference type="EMBL" id="QZJZ01000087">
    <property type="protein sequence ID" value="RJP57001.1"/>
    <property type="molecule type" value="Genomic_DNA"/>
</dbReference>
<dbReference type="NCBIfam" id="TIGR01730">
    <property type="entry name" value="RND_mfp"/>
    <property type="match status" value="1"/>
</dbReference>
<dbReference type="PANTHER" id="PTHR30469:SF11">
    <property type="entry name" value="BLL4320 PROTEIN"/>
    <property type="match status" value="1"/>
</dbReference>
<dbReference type="Pfam" id="PF25967">
    <property type="entry name" value="RND-MFP_C"/>
    <property type="match status" value="1"/>
</dbReference>
<dbReference type="PANTHER" id="PTHR30469">
    <property type="entry name" value="MULTIDRUG RESISTANCE PROTEIN MDTA"/>
    <property type="match status" value="1"/>
</dbReference>
<protein>
    <submittedName>
        <fullName evidence="5">Efflux RND transporter periplasmic adaptor subunit</fullName>
    </submittedName>
</protein>
<dbReference type="Gene3D" id="2.40.30.170">
    <property type="match status" value="1"/>
</dbReference>
<feature type="coiled-coil region" evidence="2">
    <location>
        <begin position="152"/>
        <end position="179"/>
    </location>
</feature>
<dbReference type="GO" id="GO:0015562">
    <property type="term" value="F:efflux transmembrane transporter activity"/>
    <property type="evidence" value="ECO:0007669"/>
    <property type="project" value="TreeGrafter"/>
</dbReference>
<feature type="domain" description="CusB-like beta-barrel" evidence="3">
    <location>
        <begin position="259"/>
        <end position="331"/>
    </location>
</feature>
<feature type="domain" description="Multidrug resistance protein MdtA-like C-terminal permuted SH3" evidence="4">
    <location>
        <begin position="337"/>
        <end position="397"/>
    </location>
</feature>
<name>A0A3A4R679_9BACT</name>
<dbReference type="SUPFAM" id="SSF111369">
    <property type="entry name" value="HlyD-like secretion proteins"/>
    <property type="match status" value="1"/>
</dbReference>
<evidence type="ECO:0000313" key="6">
    <source>
        <dbReference type="Proteomes" id="UP000266426"/>
    </source>
</evidence>
<comment type="caution">
    <text evidence="5">The sequence shown here is derived from an EMBL/GenBank/DDBJ whole genome shotgun (WGS) entry which is preliminary data.</text>
</comment>
<dbReference type="Pfam" id="PF25954">
    <property type="entry name" value="Beta-barrel_RND_2"/>
    <property type="match status" value="1"/>
</dbReference>
<dbReference type="InterPro" id="IPR058792">
    <property type="entry name" value="Beta-barrel_RND_2"/>
</dbReference>
<dbReference type="AlphaFoldDB" id="A0A3A4R679"/>
<comment type="similarity">
    <text evidence="1">Belongs to the membrane fusion protein (MFP) (TC 8.A.1) family.</text>
</comment>
<dbReference type="FunFam" id="2.40.30.170:FF:000010">
    <property type="entry name" value="Efflux RND transporter periplasmic adaptor subunit"/>
    <property type="match status" value="1"/>
</dbReference>
<dbReference type="InterPro" id="IPR058627">
    <property type="entry name" value="MdtA-like_C"/>
</dbReference>
<dbReference type="Proteomes" id="UP000266426">
    <property type="component" value="Unassembled WGS sequence"/>
</dbReference>
<gene>
    <name evidence="5" type="ORF">C4541_11025</name>
</gene>
<dbReference type="InterPro" id="IPR006143">
    <property type="entry name" value="RND_pump_MFP"/>
</dbReference>
<sequence length="417" mass="46421">MKKQKRRVLLVVLILIIPALAIAGYTLFGHFKDTFPAWDYIVEKVKTEGWDGIKSMFIAPDNDSGELDNFGLVLDITSQMQEQRAPVTVFKAFVTGFRDTLPALGSLKGHRETKLSYEKSGVISVFNYKEGDLVPKGALICSLDKSESQIKVRYADSKLKEAQANLSLAENKLDRVTQKYELGGTSRALYEEALLEFERHTHSVEIARIDVENASLELSKCDVFAPYDGLLGNKYVQVGENITPNTLVCDLIDVSYIVVQIGVVERDIEKVSIGQDVSIYVDAYPERDFLGKVETISPVIEGQSRTFSVEIKVANPQKLLLPGMFARVKINVFEKKNALVIPSSAVIKFDNKTMVMVVNPDTEIVHERPVSVEYSTTDYAVIDRGLKEGELVVVEDQQGLAEGTPIKIIEQQVPEAN</sequence>
<evidence type="ECO:0000313" key="5">
    <source>
        <dbReference type="EMBL" id="RJP57001.1"/>
    </source>
</evidence>
<evidence type="ECO:0000256" key="2">
    <source>
        <dbReference type="SAM" id="Coils"/>
    </source>
</evidence>
<accession>A0A3A4R679</accession>
<reference evidence="5 6" key="1">
    <citation type="journal article" date="2017" name="ISME J.">
        <title>Energy and carbon metabolisms in a deep terrestrial subsurface fluid microbial community.</title>
        <authorList>
            <person name="Momper L."/>
            <person name="Jungbluth S.P."/>
            <person name="Lee M.D."/>
            <person name="Amend J.P."/>
        </authorList>
    </citation>
    <scope>NUCLEOTIDE SEQUENCE [LARGE SCALE GENOMIC DNA]</scope>
    <source>
        <strain evidence="5">SURF_26</strain>
    </source>
</reference>
<proteinExistence type="inferred from homology"/>
<dbReference type="Gene3D" id="2.40.420.20">
    <property type="match status" value="1"/>
</dbReference>
<dbReference type="Gene3D" id="2.40.50.100">
    <property type="match status" value="1"/>
</dbReference>
<evidence type="ECO:0000256" key="1">
    <source>
        <dbReference type="ARBA" id="ARBA00009477"/>
    </source>
</evidence>